<dbReference type="EMBL" id="WOSW01000008">
    <property type="protein sequence ID" value="NHO32164.1"/>
    <property type="molecule type" value="Genomic_DNA"/>
</dbReference>
<reference evidence="2 3" key="1">
    <citation type="journal article" date="2020" name="Int. J. Syst. Evol. Microbiol.">
        <title>Novel acetic acid bacteria from cider fermentations: Acetobacter conturbans sp. nov. and Acetobacter fallax sp. nov.</title>
        <authorList>
            <person name="Sombolestani A.S."/>
            <person name="Cleenwerck I."/>
            <person name="Cnockaert M."/>
            <person name="Borremans W."/>
            <person name="Wieme A.D."/>
            <person name="De Vuyst L."/>
            <person name="Vandamme P."/>
        </authorList>
    </citation>
    <scope>NUCLEOTIDE SEQUENCE [LARGE SCALE GENOMIC DNA]</scope>
    <source>
        <strain evidence="2 3">LMG 1637</strain>
    </source>
</reference>
<dbReference type="SUPFAM" id="SSF48317">
    <property type="entry name" value="Acid phosphatase/Vanadium-dependent haloperoxidase"/>
    <property type="match status" value="1"/>
</dbReference>
<keyword evidence="3" id="KW-1185">Reference proteome</keyword>
<feature type="domain" description="Phosphatidic acid phosphatase type 2/haloperoxidase" evidence="1">
    <location>
        <begin position="2"/>
        <end position="118"/>
    </location>
</feature>
<sequence>MTLLAGMVAAVGASILSRVMQLSLPIHVRPLHDPALHFRVPSGIDPEALNHWSSFPGDHAAILFGLACAISGVSPVAGRAAYAVAIVLNFGRIYSGYHSPSDILSGALLGILAVKLSRSLACSDLSKNFYAVLMTKKPLFYACAFYLSVCIGTMFDDYRAAAAHLVHALRH</sequence>
<evidence type="ECO:0000313" key="2">
    <source>
        <dbReference type="EMBL" id="NHO32164.1"/>
    </source>
</evidence>
<dbReference type="SMART" id="SM00014">
    <property type="entry name" value="acidPPc"/>
    <property type="match status" value="1"/>
</dbReference>
<evidence type="ECO:0000313" key="3">
    <source>
        <dbReference type="Proteomes" id="UP000615326"/>
    </source>
</evidence>
<name>A0ABX0K777_9PROT</name>
<gene>
    <name evidence="2" type="ORF">GOB84_06230</name>
</gene>
<dbReference type="InterPro" id="IPR000326">
    <property type="entry name" value="PAP2/HPO"/>
</dbReference>
<dbReference type="InterPro" id="IPR036938">
    <property type="entry name" value="PAP2/HPO_sf"/>
</dbReference>
<dbReference type="Gene3D" id="1.20.144.10">
    <property type="entry name" value="Phosphatidic acid phosphatase type 2/haloperoxidase"/>
    <property type="match status" value="1"/>
</dbReference>
<evidence type="ECO:0000259" key="1">
    <source>
        <dbReference type="SMART" id="SM00014"/>
    </source>
</evidence>
<dbReference type="RefSeq" id="WP_173576695.1">
    <property type="nucleotide sequence ID" value="NZ_WOSW01000008.1"/>
</dbReference>
<comment type="caution">
    <text evidence="2">The sequence shown here is derived from an EMBL/GenBank/DDBJ whole genome shotgun (WGS) entry which is preliminary data.</text>
</comment>
<organism evidence="2 3">
    <name type="scientific">Acetobacter fallax</name>
    <dbReference type="NCBI Taxonomy" id="1737473"/>
    <lineage>
        <taxon>Bacteria</taxon>
        <taxon>Pseudomonadati</taxon>
        <taxon>Pseudomonadota</taxon>
        <taxon>Alphaproteobacteria</taxon>
        <taxon>Acetobacterales</taxon>
        <taxon>Acetobacteraceae</taxon>
        <taxon>Acetobacter</taxon>
    </lineage>
</organism>
<dbReference type="Pfam" id="PF01569">
    <property type="entry name" value="PAP2"/>
    <property type="match status" value="1"/>
</dbReference>
<accession>A0ABX0K777</accession>
<protein>
    <submittedName>
        <fullName evidence="2">Phosphatase PAP2 family protein</fullName>
    </submittedName>
</protein>
<proteinExistence type="predicted"/>
<dbReference type="Proteomes" id="UP000615326">
    <property type="component" value="Unassembled WGS sequence"/>
</dbReference>